<dbReference type="AlphaFoldDB" id="A0A841GTS1"/>
<protein>
    <submittedName>
        <fullName evidence="1">Uncharacterized protein</fullName>
    </submittedName>
</protein>
<keyword evidence="2" id="KW-1185">Reference proteome</keyword>
<name>A0A841GTS1_9BACT</name>
<comment type="caution">
    <text evidence="1">The sequence shown here is derived from an EMBL/GenBank/DDBJ whole genome shotgun (WGS) entry which is preliminary data.</text>
</comment>
<evidence type="ECO:0000313" key="1">
    <source>
        <dbReference type="EMBL" id="MBB6070029.1"/>
    </source>
</evidence>
<evidence type="ECO:0000313" key="2">
    <source>
        <dbReference type="Proteomes" id="UP000582837"/>
    </source>
</evidence>
<proteinExistence type="predicted"/>
<reference evidence="1 2" key="1">
    <citation type="submission" date="2020-08" db="EMBL/GenBank/DDBJ databases">
        <title>Genomic Encyclopedia of Type Strains, Phase IV (KMG-IV): sequencing the most valuable type-strain genomes for metagenomic binning, comparative biology and taxonomic classification.</title>
        <authorList>
            <person name="Goeker M."/>
        </authorList>
    </citation>
    <scope>NUCLEOTIDE SEQUENCE [LARGE SCALE GENOMIC DNA]</scope>
    <source>
        <strain evidence="1 2">DSM 29007</strain>
    </source>
</reference>
<gene>
    <name evidence="1" type="ORF">HNQ61_001646</name>
</gene>
<accession>A0A841GTS1</accession>
<sequence>MGNVVRGTLAGAGDADEYAVRVSAGTPVNAVLEVPPGAITQLRASIHRQHPVTGALAFEQGVIVGSDEGEPGATEPVMLESNGTVIIRVEGMDSRFGGAYVLRVLPTAVRELRLGETIQGTLAGRSDSDDYTLTLSRATRFNARVSAPHRGAGRLVQVQVFERNPVTGQLRFLVGAITDSREGTPAATDPVVAPGPGTYVVRVHGMEAAGAYEIVTEQL</sequence>
<dbReference type="EMBL" id="JACHIA010000003">
    <property type="protein sequence ID" value="MBB6070029.1"/>
    <property type="molecule type" value="Genomic_DNA"/>
</dbReference>
<dbReference type="Gene3D" id="2.60.120.380">
    <property type="match status" value="1"/>
</dbReference>
<dbReference type="Proteomes" id="UP000582837">
    <property type="component" value="Unassembled WGS sequence"/>
</dbReference>
<organism evidence="1 2">
    <name type="scientific">Longimicrobium terrae</name>
    <dbReference type="NCBI Taxonomy" id="1639882"/>
    <lineage>
        <taxon>Bacteria</taxon>
        <taxon>Pseudomonadati</taxon>
        <taxon>Gemmatimonadota</taxon>
        <taxon>Longimicrobiia</taxon>
        <taxon>Longimicrobiales</taxon>
        <taxon>Longimicrobiaceae</taxon>
        <taxon>Longimicrobium</taxon>
    </lineage>
</organism>
<dbReference type="RefSeq" id="WP_170039734.1">
    <property type="nucleotide sequence ID" value="NZ_JABDTL010000002.1"/>
</dbReference>